<dbReference type="Proteomes" id="UP000265618">
    <property type="component" value="Unassembled WGS sequence"/>
</dbReference>
<sequence>MGGEFYLQVLSEAQLRAIPSQDWHAALAKVVSLARQQHKATMASGDKSNHLAQLSFSLGGLSALVMYQNHRDTWRQPPVEVCLPPVLYAETDTESGIKGRVYGRQYVEAKRIAAVAFKTLCDAFPGVFCVVCCGGMEGCDQGPEGHNDWKYSGPVESGEGGYRSSYVPGTHSVSDPDAPYAFESDHRTNASLIESRYVLSSIPLCGSPYSQDLGLSVCDASTHQAIPQTIPAFKAKGVVRKGQTSGRGKYTAKRL</sequence>
<comment type="caution">
    <text evidence="1">The sequence shown here is derived from an EMBL/GenBank/DDBJ whole genome shotgun (WGS) entry which is preliminary data.</text>
</comment>
<proteinExistence type="predicted"/>
<evidence type="ECO:0000313" key="2">
    <source>
        <dbReference type="Proteomes" id="UP000265618"/>
    </source>
</evidence>
<dbReference type="AlphaFoldDB" id="A0A391NR96"/>
<keyword evidence="2" id="KW-1185">Reference proteome</keyword>
<organism evidence="1 2">
    <name type="scientific">Kipferlia bialata</name>
    <dbReference type="NCBI Taxonomy" id="797122"/>
    <lineage>
        <taxon>Eukaryota</taxon>
        <taxon>Metamonada</taxon>
        <taxon>Carpediemonas-like organisms</taxon>
        <taxon>Kipferlia</taxon>
    </lineage>
</organism>
<evidence type="ECO:0000313" key="1">
    <source>
        <dbReference type="EMBL" id="GCA62686.1"/>
    </source>
</evidence>
<reference evidence="1 2" key="1">
    <citation type="journal article" date="2018" name="PLoS ONE">
        <title>The draft genome of Kipferlia bialata reveals reductive genome evolution in fornicate parasites.</title>
        <authorList>
            <person name="Tanifuji G."/>
            <person name="Takabayashi S."/>
            <person name="Kume K."/>
            <person name="Takagi M."/>
            <person name="Nakayama T."/>
            <person name="Kamikawa R."/>
            <person name="Inagaki Y."/>
            <person name="Hashimoto T."/>
        </authorList>
    </citation>
    <scope>NUCLEOTIDE SEQUENCE [LARGE SCALE GENOMIC DNA]</scope>
    <source>
        <strain evidence="1">NY0173</strain>
    </source>
</reference>
<gene>
    <name evidence="1" type="ORF">KIPB_005179</name>
</gene>
<name>A0A391NR96_9EUKA</name>
<dbReference type="EMBL" id="BDIP01001188">
    <property type="protein sequence ID" value="GCA62686.1"/>
    <property type="molecule type" value="Genomic_DNA"/>
</dbReference>
<protein>
    <submittedName>
        <fullName evidence="1">Uncharacterized protein</fullName>
    </submittedName>
</protein>
<accession>A0A391NR96</accession>